<feature type="domain" description="Beta-lactamase hydrolase-like protein phosphatase-like" evidence="1">
    <location>
        <begin position="5"/>
        <end position="105"/>
    </location>
</feature>
<gene>
    <name evidence="2" type="ORF">HZ995_11815</name>
</gene>
<dbReference type="RefSeq" id="WP_209355854.1">
    <property type="nucleotide sequence ID" value="NZ_CP060010.1"/>
</dbReference>
<dbReference type="InterPro" id="IPR005939">
    <property type="entry name" value="BLH_phosphatase-like"/>
</dbReference>
<dbReference type="EMBL" id="CP060010">
    <property type="protein sequence ID" value="QTN35168.1"/>
    <property type="molecule type" value="Genomic_DNA"/>
</dbReference>
<organism evidence="2 3">
    <name type="scientific">Cognatishimia activa</name>
    <dbReference type="NCBI Taxonomy" id="1715691"/>
    <lineage>
        <taxon>Bacteria</taxon>
        <taxon>Pseudomonadati</taxon>
        <taxon>Pseudomonadota</taxon>
        <taxon>Alphaproteobacteria</taxon>
        <taxon>Rhodobacterales</taxon>
        <taxon>Paracoccaceae</taxon>
        <taxon>Cognatishimia</taxon>
    </lineage>
</organism>
<reference evidence="2" key="1">
    <citation type="submission" date="2020-07" db="EMBL/GenBank/DDBJ databases">
        <title>Genome sequences of bacteria associated with the marine, planktonic diatom Thalassiosira profunda strain ECT2AJA-044.</title>
        <authorList>
            <person name="Gargas C.B."/>
            <person name="Roberts W.R."/>
            <person name="Alverson A.J."/>
        </authorList>
    </citation>
    <scope>NUCLEOTIDE SEQUENCE</scope>
    <source>
        <strain evidence="2">ECT2AJA-044</strain>
    </source>
</reference>
<dbReference type="NCBIfam" id="TIGR01244">
    <property type="entry name" value="TIGR01244 family sulfur transferase"/>
    <property type="match status" value="1"/>
</dbReference>
<evidence type="ECO:0000313" key="2">
    <source>
        <dbReference type="EMBL" id="QTN35168.1"/>
    </source>
</evidence>
<dbReference type="GO" id="GO:0016787">
    <property type="term" value="F:hydrolase activity"/>
    <property type="evidence" value="ECO:0007669"/>
    <property type="project" value="InterPro"/>
</dbReference>
<dbReference type="Proteomes" id="UP000665026">
    <property type="component" value="Chromosome"/>
</dbReference>
<dbReference type="KEGG" id="cact:HZ995_11815"/>
<accession>A0A975EN29</accession>
<protein>
    <submittedName>
        <fullName evidence="2">TIGR01244 family phosphatase</fullName>
    </submittedName>
</protein>
<evidence type="ECO:0000259" key="1">
    <source>
        <dbReference type="Pfam" id="PF04273"/>
    </source>
</evidence>
<proteinExistence type="predicted"/>
<dbReference type="Gene3D" id="3.90.190.10">
    <property type="entry name" value="Protein tyrosine phosphatase superfamily"/>
    <property type="match status" value="1"/>
</dbReference>
<sequence length="111" mass="11750">MELTRMSDHFATTAQITVADLDAIKAQGFKAIICARPDGEGEGQPDFYEIAAAADEIGLTARYVPVDPTGATEADHAAFEKAMEGLSGSVLGYCRTGKRAGMLWQGLQVAN</sequence>
<dbReference type="Pfam" id="PF04273">
    <property type="entry name" value="BLH_phosphatase"/>
    <property type="match status" value="1"/>
</dbReference>
<dbReference type="AlphaFoldDB" id="A0A975EN29"/>
<evidence type="ECO:0000313" key="3">
    <source>
        <dbReference type="Proteomes" id="UP000665026"/>
    </source>
</evidence>
<name>A0A975EN29_9RHOB</name>
<dbReference type="InterPro" id="IPR029021">
    <property type="entry name" value="Prot-tyrosine_phosphatase-like"/>
</dbReference>